<evidence type="ECO:0000259" key="6">
    <source>
        <dbReference type="Pfam" id="PF08938"/>
    </source>
</evidence>
<dbReference type="Proteomes" id="UP001378960">
    <property type="component" value="Unassembled WGS sequence"/>
</dbReference>
<evidence type="ECO:0000313" key="7">
    <source>
        <dbReference type="EMBL" id="GMM44500.1"/>
    </source>
</evidence>
<accession>A0AAV5QZ94</accession>
<dbReference type="GO" id="GO:0006412">
    <property type="term" value="P:translation"/>
    <property type="evidence" value="ECO:0007669"/>
    <property type="project" value="UniProtKB-KW"/>
</dbReference>
<keyword evidence="3" id="KW-0378">Hydrolase</keyword>
<feature type="region of interest" description="Disordered" evidence="5">
    <location>
        <begin position="1"/>
        <end position="23"/>
    </location>
</feature>
<evidence type="ECO:0000256" key="2">
    <source>
        <dbReference type="ARBA" id="ARBA00022490"/>
    </source>
</evidence>
<name>A0AAV5QZ94_PICKL</name>
<proteinExistence type="predicted"/>
<feature type="compositionally biased region" description="Basic and acidic residues" evidence="5">
    <location>
        <begin position="10"/>
        <end position="20"/>
    </location>
</feature>
<feature type="domain" description="HBS1-like protein N-terminal" evidence="6">
    <location>
        <begin position="4"/>
        <end position="76"/>
    </location>
</feature>
<evidence type="ECO:0000313" key="8">
    <source>
        <dbReference type="Proteomes" id="UP001378960"/>
    </source>
</evidence>
<evidence type="ECO:0000256" key="4">
    <source>
        <dbReference type="ARBA" id="ARBA00022917"/>
    </source>
</evidence>
<evidence type="ECO:0000256" key="5">
    <source>
        <dbReference type="SAM" id="MobiDB-lite"/>
    </source>
</evidence>
<comment type="subcellular location">
    <subcellularLocation>
        <location evidence="1">Cytoplasm</location>
    </subcellularLocation>
</comment>
<protein>
    <recommendedName>
        <fullName evidence="6">HBS1-like protein N-terminal domain-containing protein</fullName>
    </recommendedName>
</protein>
<gene>
    <name evidence="7" type="ORF">DAPK24_010750</name>
</gene>
<sequence>MDEYDSYSDNDVHNGGFHEDDLSDDEYDLLYDVLPTFKKLALDKQYSVSDDLLKEYLWEAHYDIDEALLILSENHKRTYK</sequence>
<dbReference type="EMBL" id="BTGB01000001">
    <property type="protein sequence ID" value="GMM44500.1"/>
    <property type="molecule type" value="Genomic_DNA"/>
</dbReference>
<dbReference type="AlphaFoldDB" id="A0AAV5QZ94"/>
<dbReference type="InterPro" id="IPR015033">
    <property type="entry name" value="HBS1-like_N"/>
</dbReference>
<dbReference type="GO" id="GO:0005737">
    <property type="term" value="C:cytoplasm"/>
    <property type="evidence" value="ECO:0007669"/>
    <property type="project" value="UniProtKB-SubCell"/>
</dbReference>
<evidence type="ECO:0000256" key="3">
    <source>
        <dbReference type="ARBA" id="ARBA00022801"/>
    </source>
</evidence>
<evidence type="ECO:0000256" key="1">
    <source>
        <dbReference type="ARBA" id="ARBA00004496"/>
    </source>
</evidence>
<organism evidence="7 8">
    <name type="scientific">Pichia kluyveri</name>
    <name type="common">Yeast</name>
    <dbReference type="NCBI Taxonomy" id="36015"/>
    <lineage>
        <taxon>Eukaryota</taxon>
        <taxon>Fungi</taxon>
        <taxon>Dikarya</taxon>
        <taxon>Ascomycota</taxon>
        <taxon>Saccharomycotina</taxon>
        <taxon>Pichiomycetes</taxon>
        <taxon>Pichiales</taxon>
        <taxon>Pichiaceae</taxon>
        <taxon>Pichia</taxon>
    </lineage>
</organism>
<dbReference type="Pfam" id="PF08938">
    <property type="entry name" value="HBS1_N"/>
    <property type="match status" value="1"/>
</dbReference>
<reference evidence="7 8" key="1">
    <citation type="journal article" date="2023" name="Elife">
        <title>Identification of key yeast species and microbe-microbe interactions impacting larval growth of Drosophila in the wild.</title>
        <authorList>
            <person name="Mure A."/>
            <person name="Sugiura Y."/>
            <person name="Maeda R."/>
            <person name="Honda K."/>
            <person name="Sakurai N."/>
            <person name="Takahashi Y."/>
            <person name="Watada M."/>
            <person name="Katoh T."/>
            <person name="Gotoh A."/>
            <person name="Gotoh Y."/>
            <person name="Taniguchi I."/>
            <person name="Nakamura K."/>
            <person name="Hayashi T."/>
            <person name="Katayama T."/>
            <person name="Uemura T."/>
            <person name="Hattori Y."/>
        </authorList>
    </citation>
    <scope>NUCLEOTIDE SEQUENCE [LARGE SCALE GENOMIC DNA]</scope>
    <source>
        <strain evidence="7 8">PK-24</strain>
    </source>
</reference>
<keyword evidence="2" id="KW-0963">Cytoplasm</keyword>
<dbReference type="GO" id="GO:0016787">
    <property type="term" value="F:hydrolase activity"/>
    <property type="evidence" value="ECO:0007669"/>
    <property type="project" value="UniProtKB-KW"/>
</dbReference>
<keyword evidence="8" id="KW-1185">Reference proteome</keyword>
<keyword evidence="4" id="KW-0648">Protein biosynthesis</keyword>
<comment type="caution">
    <text evidence="7">The sequence shown here is derived from an EMBL/GenBank/DDBJ whole genome shotgun (WGS) entry which is preliminary data.</text>
</comment>